<dbReference type="InterPro" id="IPR051911">
    <property type="entry name" value="SDR_oxidoreductase"/>
</dbReference>
<dbReference type="InterPro" id="IPR036291">
    <property type="entry name" value="NAD(P)-bd_dom_sf"/>
</dbReference>
<dbReference type="GO" id="GO:0016491">
    <property type="term" value="F:oxidoreductase activity"/>
    <property type="evidence" value="ECO:0007669"/>
    <property type="project" value="UniProtKB-KW"/>
</dbReference>
<dbReference type="Pfam" id="PF00106">
    <property type="entry name" value="adh_short"/>
    <property type="match status" value="1"/>
</dbReference>
<keyword evidence="2" id="KW-0560">Oxidoreductase</keyword>
<reference evidence="4 5" key="1">
    <citation type="submission" date="2016-04" db="EMBL/GenBank/DDBJ databases">
        <title>Draft Genome Sequences of Staphylococcus capitis Strain H36, S. capitis Strain H65, S. cohnii Strain H62, S. hominis Strain H69, Mycobacterium iranicum Strain H39, Plantibacter sp. Strain H53, Pseudomonas oryzihabitans Strain H72, and Microbacterium sp. Strain H83, isolated from residential settings.</title>
        <authorList>
            <person name="Lymperopoulou D."/>
            <person name="Adams R.I."/>
            <person name="Lindow S."/>
            <person name="Coil D.A."/>
            <person name="Jospin G."/>
            <person name="Eisen J.A."/>
        </authorList>
    </citation>
    <scope>NUCLEOTIDE SEQUENCE [LARGE SCALE GENOMIC DNA]</scope>
    <source>
        <strain evidence="4 5">H39</strain>
    </source>
</reference>
<dbReference type="EMBL" id="LWCS01000054">
    <property type="protein sequence ID" value="OAN32481.1"/>
    <property type="molecule type" value="Genomic_DNA"/>
</dbReference>
<evidence type="ECO:0000256" key="1">
    <source>
        <dbReference type="ARBA" id="ARBA00006484"/>
    </source>
</evidence>
<dbReference type="PRINTS" id="PR00080">
    <property type="entry name" value="SDRFAMILY"/>
</dbReference>
<dbReference type="OrthoDB" id="9792003at2"/>
<proteinExistence type="inferred from homology"/>
<protein>
    <submittedName>
        <fullName evidence="4">Short-chain dehydrogenase/reductase</fullName>
    </submittedName>
</protein>
<dbReference type="NCBIfam" id="NF006114">
    <property type="entry name" value="PRK08263.1"/>
    <property type="match status" value="1"/>
</dbReference>
<sequence length="274" mass="29705">MSEKVWFITGASRGFGREWTIAALERGDKVAATARDVSTLDDLAAKFGEALLPITLDVTDRNADFAAVTAAHDHFGRLDVVVNNAGYGQFGMLEELSEEEARGQIETNVFGALWVTQAALPYLRAQGSGHLIQVSSIGGVTAFPNLSLYHASKWALEGFSQSLAQEVADFGVHVTLIEPGGFSTDWAGPSSKHATPLPAYDELRVKNEKWRAERTARPGDPQASARALLTVVDAPSPPLRVFFGEVPLQLAKADYESRLANWEQWQPVALEAQG</sequence>
<dbReference type="Gene3D" id="3.40.50.720">
    <property type="entry name" value="NAD(P)-binding Rossmann-like Domain"/>
    <property type="match status" value="1"/>
</dbReference>
<dbReference type="AlphaFoldDB" id="A0A178LMR5"/>
<dbReference type="PANTHER" id="PTHR43976:SF16">
    <property type="entry name" value="SHORT-CHAIN DEHYDROGENASE_REDUCTASE FAMILY PROTEIN"/>
    <property type="match status" value="1"/>
</dbReference>
<evidence type="ECO:0000313" key="5">
    <source>
        <dbReference type="Proteomes" id="UP000078396"/>
    </source>
</evidence>
<name>A0A178LMR5_MYCIR</name>
<dbReference type="STRING" id="912594.AWC12_09110"/>
<dbReference type="Proteomes" id="UP000078396">
    <property type="component" value="Unassembled WGS sequence"/>
</dbReference>
<dbReference type="PANTHER" id="PTHR43976">
    <property type="entry name" value="SHORT CHAIN DEHYDROGENASE"/>
    <property type="match status" value="1"/>
</dbReference>
<comment type="similarity">
    <text evidence="1 3">Belongs to the short-chain dehydrogenases/reductases (SDR) family.</text>
</comment>
<evidence type="ECO:0000256" key="3">
    <source>
        <dbReference type="RuleBase" id="RU000363"/>
    </source>
</evidence>
<dbReference type="CDD" id="cd05374">
    <property type="entry name" value="17beta-HSD-like_SDR_c"/>
    <property type="match status" value="1"/>
</dbReference>
<accession>A0A178LMR5</accession>
<dbReference type="SUPFAM" id="SSF51735">
    <property type="entry name" value="NAD(P)-binding Rossmann-fold domains"/>
    <property type="match status" value="1"/>
</dbReference>
<organism evidence="4 5">
    <name type="scientific">Mycolicibacterium iranicum</name>
    <name type="common">Mycobacterium iranicum</name>
    <dbReference type="NCBI Taxonomy" id="912594"/>
    <lineage>
        <taxon>Bacteria</taxon>
        <taxon>Bacillati</taxon>
        <taxon>Actinomycetota</taxon>
        <taxon>Actinomycetes</taxon>
        <taxon>Mycobacteriales</taxon>
        <taxon>Mycobacteriaceae</taxon>
        <taxon>Mycolicibacterium</taxon>
    </lineage>
</organism>
<evidence type="ECO:0000256" key="2">
    <source>
        <dbReference type="ARBA" id="ARBA00023002"/>
    </source>
</evidence>
<comment type="caution">
    <text evidence="4">The sequence shown here is derived from an EMBL/GenBank/DDBJ whole genome shotgun (WGS) entry which is preliminary data.</text>
</comment>
<dbReference type="RefSeq" id="WP_064284228.1">
    <property type="nucleotide sequence ID" value="NZ_LWCS01000054.1"/>
</dbReference>
<dbReference type="InterPro" id="IPR002347">
    <property type="entry name" value="SDR_fam"/>
</dbReference>
<dbReference type="eggNOG" id="COG4221">
    <property type="taxonomic scope" value="Bacteria"/>
</dbReference>
<dbReference type="PRINTS" id="PR00081">
    <property type="entry name" value="GDHRDH"/>
</dbReference>
<evidence type="ECO:0000313" key="4">
    <source>
        <dbReference type="EMBL" id="OAN32481.1"/>
    </source>
</evidence>
<gene>
    <name evidence="4" type="ORF">A4X20_08110</name>
</gene>